<comment type="caution">
    <text evidence="1">The sequence shown here is derived from an EMBL/GenBank/DDBJ whole genome shotgun (WGS) entry which is preliminary data.</text>
</comment>
<feature type="non-terminal residue" evidence="1">
    <location>
        <position position="62"/>
    </location>
</feature>
<gene>
    <name evidence="1" type="ORF">KL771_22385</name>
</gene>
<dbReference type="EMBL" id="JAHHZF010000012">
    <property type="protein sequence ID" value="MBT9292228.1"/>
    <property type="molecule type" value="Genomic_DNA"/>
</dbReference>
<dbReference type="Pfam" id="PF13450">
    <property type="entry name" value="NAD_binding_8"/>
    <property type="match status" value="1"/>
</dbReference>
<keyword evidence="2" id="KW-1185">Reference proteome</keyword>
<dbReference type="InterPro" id="IPR036188">
    <property type="entry name" value="FAD/NAD-bd_sf"/>
</dbReference>
<protein>
    <submittedName>
        <fullName evidence="1">NAD(P)-binding protein</fullName>
    </submittedName>
</protein>
<organism evidence="1 2">
    <name type="scientific">Prosthecodimorpha staleyi</name>
    <dbReference type="NCBI Taxonomy" id="2840188"/>
    <lineage>
        <taxon>Bacteria</taxon>
        <taxon>Pseudomonadati</taxon>
        <taxon>Pseudomonadota</taxon>
        <taxon>Alphaproteobacteria</taxon>
        <taxon>Hyphomicrobiales</taxon>
        <taxon>Ancalomicrobiaceae</taxon>
        <taxon>Prosthecodimorpha</taxon>
    </lineage>
</organism>
<dbReference type="Gene3D" id="3.50.50.60">
    <property type="entry name" value="FAD/NAD(P)-binding domain"/>
    <property type="match status" value="1"/>
</dbReference>
<dbReference type="AlphaFoldDB" id="A0A947D6Y8"/>
<proteinExistence type="predicted"/>
<accession>A0A947D6Y8</accession>
<dbReference type="Proteomes" id="UP000766595">
    <property type="component" value="Unassembled WGS sequence"/>
</dbReference>
<dbReference type="SUPFAM" id="SSF51905">
    <property type="entry name" value="FAD/NAD(P)-binding domain"/>
    <property type="match status" value="1"/>
</dbReference>
<reference evidence="1 2" key="1">
    <citation type="submission" date="2021-06" db="EMBL/GenBank/DDBJ databases">
        <authorList>
            <person name="Grouzdev D.S."/>
            <person name="Koziaeva V."/>
        </authorList>
    </citation>
    <scope>NUCLEOTIDE SEQUENCE [LARGE SCALE GENOMIC DNA]</scope>
    <source>
        <strain evidence="1 2">22</strain>
    </source>
</reference>
<evidence type="ECO:0000313" key="2">
    <source>
        <dbReference type="Proteomes" id="UP000766595"/>
    </source>
</evidence>
<evidence type="ECO:0000313" key="1">
    <source>
        <dbReference type="EMBL" id="MBT9292228.1"/>
    </source>
</evidence>
<name>A0A947D6Y8_9HYPH</name>
<sequence length="62" mass="6371">MITERLDGLDAGRHDLCIVGAGPVGLTLALEWARYGRRVLVLESGGRRPVGGGTIATGPGAD</sequence>
<dbReference type="RefSeq" id="WP_261970743.1">
    <property type="nucleotide sequence ID" value="NZ_JAHHZF010000012.1"/>
</dbReference>